<dbReference type="AlphaFoldDB" id="A0A8C3JUD0"/>
<protein>
    <submittedName>
        <fullName evidence="1">Uncharacterized protein</fullName>
    </submittedName>
</protein>
<reference evidence="1" key="1">
    <citation type="submission" date="2025-08" db="UniProtKB">
        <authorList>
            <consortium name="Ensembl"/>
        </authorList>
    </citation>
    <scope>IDENTIFICATION</scope>
</reference>
<proteinExistence type="predicted"/>
<organism evidence="1 2">
    <name type="scientific">Calidris pygmaea</name>
    <name type="common">Spoon-billed sandpiper</name>
    <dbReference type="NCBI Taxonomy" id="425635"/>
    <lineage>
        <taxon>Eukaryota</taxon>
        <taxon>Metazoa</taxon>
        <taxon>Chordata</taxon>
        <taxon>Craniata</taxon>
        <taxon>Vertebrata</taxon>
        <taxon>Euteleostomi</taxon>
        <taxon>Archelosauria</taxon>
        <taxon>Archosauria</taxon>
        <taxon>Dinosauria</taxon>
        <taxon>Saurischia</taxon>
        <taxon>Theropoda</taxon>
        <taxon>Coelurosauria</taxon>
        <taxon>Aves</taxon>
        <taxon>Neognathae</taxon>
        <taxon>Neoaves</taxon>
        <taxon>Charadriiformes</taxon>
        <taxon>Scolopacidae</taxon>
        <taxon>Calidris</taxon>
    </lineage>
</organism>
<keyword evidence="2" id="KW-1185">Reference proteome</keyword>
<sequence length="63" mass="6836">MKIPINSIVPVSDGRPPSLAVNTNRCTGTVSRSRDFFNTRTSNTLFSCLDFTSKPKCSLGLSV</sequence>
<name>A0A8C3JUD0_9CHAR</name>
<reference evidence="1" key="2">
    <citation type="submission" date="2025-09" db="UniProtKB">
        <authorList>
            <consortium name="Ensembl"/>
        </authorList>
    </citation>
    <scope>IDENTIFICATION</scope>
</reference>
<accession>A0A8C3JUD0</accession>
<evidence type="ECO:0000313" key="1">
    <source>
        <dbReference type="Ensembl" id="ENSCPGP00000012219.1"/>
    </source>
</evidence>
<dbReference type="Ensembl" id="ENSCPGT00000013403.1">
    <property type="protein sequence ID" value="ENSCPGP00000012219.1"/>
    <property type="gene ID" value="ENSCPGG00000008689.1"/>
</dbReference>
<dbReference type="Proteomes" id="UP000694419">
    <property type="component" value="Unplaced"/>
</dbReference>
<evidence type="ECO:0000313" key="2">
    <source>
        <dbReference type="Proteomes" id="UP000694419"/>
    </source>
</evidence>